<keyword evidence="2" id="KW-1185">Reference proteome</keyword>
<dbReference type="EMBL" id="CP001154">
    <property type="protein sequence ID" value="ACO76134.1"/>
    <property type="molecule type" value="Genomic_DNA"/>
</dbReference>
<dbReference type="HOGENOM" id="CLU_3329456_0_0_4"/>
<accession>C1D699</accession>
<reference evidence="1 2" key="1">
    <citation type="journal article" date="2009" name="PLoS Genet.">
        <title>The complete genome and proteome of Laribacter hongkongensis reveal potential mechanisms for adaptations to different temperatures and habitats.</title>
        <authorList>
            <person name="Woo P.C."/>
            <person name="Lau S.K."/>
            <person name="Tse H."/>
            <person name="Teng J.L."/>
            <person name="Curreem S.O."/>
            <person name="Tsang A.K."/>
            <person name="Fan R.Y."/>
            <person name="Wong G.K."/>
            <person name="Huang Y."/>
            <person name="Loman N.J."/>
            <person name="Snyder L.A."/>
            <person name="Cai J.J."/>
            <person name="Huang J.D."/>
            <person name="Mak W."/>
            <person name="Pallen M.J."/>
            <person name="Lok S."/>
            <person name="Yuen K.Y."/>
        </authorList>
    </citation>
    <scope>NUCLEOTIDE SEQUENCE [LARGE SCALE GENOMIC DNA]</scope>
    <source>
        <strain evidence="1 2">HLHK9</strain>
    </source>
</reference>
<proteinExistence type="predicted"/>
<dbReference type="AlphaFoldDB" id="C1D699"/>
<evidence type="ECO:0000313" key="1">
    <source>
        <dbReference type="EMBL" id="ACO76134.1"/>
    </source>
</evidence>
<protein>
    <submittedName>
        <fullName evidence="1">Uncharacterized protein</fullName>
    </submittedName>
</protein>
<gene>
    <name evidence="1" type="ordered locus">LHK_03156</name>
</gene>
<name>C1D699_LARHH</name>
<dbReference type="KEGG" id="lhk:LHK_03156"/>
<organism evidence="1 2">
    <name type="scientific">Laribacter hongkongensis (strain HLHK9)</name>
    <dbReference type="NCBI Taxonomy" id="557598"/>
    <lineage>
        <taxon>Bacteria</taxon>
        <taxon>Pseudomonadati</taxon>
        <taxon>Pseudomonadota</taxon>
        <taxon>Betaproteobacteria</taxon>
        <taxon>Neisseriales</taxon>
        <taxon>Aquaspirillaceae</taxon>
        <taxon>Laribacter</taxon>
    </lineage>
</organism>
<dbReference type="Proteomes" id="UP000002010">
    <property type="component" value="Chromosome"/>
</dbReference>
<evidence type="ECO:0000313" key="2">
    <source>
        <dbReference type="Proteomes" id="UP000002010"/>
    </source>
</evidence>
<sequence length="38" mass="4235">MRVFPWTKTPAILFILHIQALTPVKPPARLLPARAGGR</sequence>